<gene>
    <name evidence="1" type="ORF">GCM10011482_03610</name>
</gene>
<evidence type="ECO:0000313" key="2">
    <source>
        <dbReference type="Proteomes" id="UP000622610"/>
    </source>
</evidence>
<evidence type="ECO:0008006" key="3">
    <source>
        <dbReference type="Google" id="ProtNLM"/>
    </source>
</evidence>
<evidence type="ECO:0000313" key="1">
    <source>
        <dbReference type="EMBL" id="GGI64707.1"/>
    </source>
</evidence>
<accession>A0A917JEN0</accession>
<organism evidence="1 2">
    <name type="scientific">Enterococcus alcedinis</name>
    <dbReference type="NCBI Taxonomy" id="1274384"/>
    <lineage>
        <taxon>Bacteria</taxon>
        <taxon>Bacillati</taxon>
        <taxon>Bacillota</taxon>
        <taxon>Bacilli</taxon>
        <taxon>Lactobacillales</taxon>
        <taxon>Enterococcaceae</taxon>
        <taxon>Enterococcus</taxon>
    </lineage>
</organism>
<name>A0A917JEN0_9ENTE</name>
<keyword evidence="2" id="KW-1185">Reference proteome</keyword>
<dbReference type="EMBL" id="BMDT01000001">
    <property type="protein sequence ID" value="GGI64707.1"/>
    <property type="molecule type" value="Genomic_DNA"/>
</dbReference>
<proteinExistence type="predicted"/>
<reference evidence="1" key="1">
    <citation type="journal article" date="2014" name="Int. J. Syst. Evol. Microbiol.">
        <title>Complete genome sequence of Corynebacterium casei LMG S-19264T (=DSM 44701T), isolated from a smear-ripened cheese.</title>
        <authorList>
            <consortium name="US DOE Joint Genome Institute (JGI-PGF)"/>
            <person name="Walter F."/>
            <person name="Albersmeier A."/>
            <person name="Kalinowski J."/>
            <person name="Ruckert C."/>
        </authorList>
    </citation>
    <scope>NUCLEOTIDE SEQUENCE</scope>
    <source>
        <strain evidence="1">CCM 8433</strain>
    </source>
</reference>
<sequence length="94" mass="10855">MDKMVENNLKGIDLEKQGDVNGAIALYEENVAARFIGNHPYDRLVIIYKRLKKIDDAKRVLNIAIDVFENDVVITRADRIPKLNKFKEKLSKLK</sequence>
<dbReference type="Proteomes" id="UP000622610">
    <property type="component" value="Unassembled WGS sequence"/>
</dbReference>
<dbReference type="SUPFAM" id="SSF48452">
    <property type="entry name" value="TPR-like"/>
    <property type="match status" value="1"/>
</dbReference>
<protein>
    <recommendedName>
        <fullName evidence="3">Tetratricopeptide repeat protein</fullName>
    </recommendedName>
</protein>
<dbReference type="InterPro" id="IPR011990">
    <property type="entry name" value="TPR-like_helical_dom_sf"/>
</dbReference>
<reference evidence="1" key="2">
    <citation type="submission" date="2020-09" db="EMBL/GenBank/DDBJ databases">
        <authorList>
            <person name="Sun Q."/>
            <person name="Sedlacek I."/>
        </authorList>
    </citation>
    <scope>NUCLEOTIDE SEQUENCE</scope>
    <source>
        <strain evidence="1">CCM 8433</strain>
    </source>
</reference>
<dbReference type="AlphaFoldDB" id="A0A917JEN0"/>
<dbReference type="RefSeq" id="WP_188366545.1">
    <property type="nucleotide sequence ID" value="NZ_BMDT01000001.1"/>
</dbReference>
<comment type="caution">
    <text evidence="1">The sequence shown here is derived from an EMBL/GenBank/DDBJ whole genome shotgun (WGS) entry which is preliminary data.</text>
</comment>